<evidence type="ECO:0000256" key="1">
    <source>
        <dbReference type="SAM" id="MobiDB-lite"/>
    </source>
</evidence>
<dbReference type="Proteomes" id="UP000219338">
    <property type="component" value="Unassembled WGS sequence"/>
</dbReference>
<evidence type="ECO:0000313" key="3">
    <source>
        <dbReference type="Proteomes" id="UP000219338"/>
    </source>
</evidence>
<dbReference type="AlphaFoldDB" id="A0A284QKQ9"/>
<feature type="region of interest" description="Disordered" evidence="1">
    <location>
        <begin position="13"/>
        <end position="35"/>
    </location>
</feature>
<keyword evidence="3" id="KW-1185">Reference proteome</keyword>
<dbReference type="EMBL" id="FUEG01000001">
    <property type="protein sequence ID" value="SJK97066.1"/>
    <property type="molecule type" value="Genomic_DNA"/>
</dbReference>
<proteinExistence type="predicted"/>
<protein>
    <submittedName>
        <fullName evidence="2">Uncharacterized protein</fullName>
    </submittedName>
</protein>
<dbReference type="OMA" id="RRYTNPH"/>
<dbReference type="OrthoDB" id="3220849at2759"/>
<name>A0A284QKQ9_ARMOS</name>
<organism evidence="2 3">
    <name type="scientific">Armillaria ostoyae</name>
    <name type="common">Armillaria root rot fungus</name>
    <dbReference type="NCBI Taxonomy" id="47428"/>
    <lineage>
        <taxon>Eukaryota</taxon>
        <taxon>Fungi</taxon>
        <taxon>Dikarya</taxon>
        <taxon>Basidiomycota</taxon>
        <taxon>Agaricomycotina</taxon>
        <taxon>Agaricomycetes</taxon>
        <taxon>Agaricomycetidae</taxon>
        <taxon>Agaricales</taxon>
        <taxon>Marasmiineae</taxon>
        <taxon>Physalacriaceae</taxon>
        <taxon>Armillaria</taxon>
    </lineage>
</organism>
<reference evidence="3" key="1">
    <citation type="journal article" date="2017" name="Nat. Ecol. Evol.">
        <title>Genome expansion and lineage-specific genetic innovations in the forest pathogenic fungi Armillaria.</title>
        <authorList>
            <person name="Sipos G."/>
            <person name="Prasanna A.N."/>
            <person name="Walter M.C."/>
            <person name="O'Connor E."/>
            <person name="Balint B."/>
            <person name="Krizsan K."/>
            <person name="Kiss B."/>
            <person name="Hess J."/>
            <person name="Varga T."/>
            <person name="Slot J."/>
            <person name="Riley R."/>
            <person name="Boka B."/>
            <person name="Rigling D."/>
            <person name="Barry K."/>
            <person name="Lee J."/>
            <person name="Mihaltcheva S."/>
            <person name="LaButti K."/>
            <person name="Lipzen A."/>
            <person name="Waldron R."/>
            <person name="Moloney N.M."/>
            <person name="Sperisen C."/>
            <person name="Kredics L."/>
            <person name="Vagvoelgyi C."/>
            <person name="Patrignani A."/>
            <person name="Fitzpatrick D."/>
            <person name="Nagy I."/>
            <person name="Doyle S."/>
            <person name="Anderson J.B."/>
            <person name="Grigoriev I.V."/>
            <person name="Gueldener U."/>
            <person name="Muensterkoetter M."/>
            <person name="Nagy L.G."/>
        </authorList>
    </citation>
    <scope>NUCLEOTIDE SEQUENCE [LARGE SCALE GENOMIC DNA]</scope>
    <source>
        <strain evidence="3">C18/9</strain>
    </source>
</reference>
<feature type="region of interest" description="Disordered" evidence="1">
    <location>
        <begin position="60"/>
        <end position="79"/>
    </location>
</feature>
<evidence type="ECO:0000313" key="2">
    <source>
        <dbReference type="EMBL" id="SJK97066.1"/>
    </source>
</evidence>
<gene>
    <name evidence="2" type="ORF">ARMOST_00316</name>
</gene>
<feature type="compositionally biased region" description="Basic residues" evidence="1">
    <location>
        <begin position="65"/>
        <end position="79"/>
    </location>
</feature>
<accession>A0A284QKQ9</accession>
<sequence length="79" mass="9199">MLSFIYDSARLAMTTDSSSPRKGSGPIPPSPKILSPAEAIAEAWKRETEESKSRWRRIDEDVKRRYTNPHRKKERRTKL</sequence>